<dbReference type="EMBL" id="JAKIKS010000156">
    <property type="protein sequence ID" value="MCL1127412.1"/>
    <property type="molecule type" value="Genomic_DNA"/>
</dbReference>
<organism evidence="1 2">
    <name type="scientific">Shewanella surugensis</name>
    <dbReference type="NCBI Taxonomy" id="212020"/>
    <lineage>
        <taxon>Bacteria</taxon>
        <taxon>Pseudomonadati</taxon>
        <taxon>Pseudomonadota</taxon>
        <taxon>Gammaproteobacteria</taxon>
        <taxon>Alteromonadales</taxon>
        <taxon>Shewanellaceae</taxon>
        <taxon>Shewanella</taxon>
    </lineage>
</organism>
<dbReference type="Proteomes" id="UP001203423">
    <property type="component" value="Unassembled WGS sequence"/>
</dbReference>
<name>A0ABT0LI69_9GAMM</name>
<gene>
    <name evidence="1" type="ORF">L2764_23790</name>
</gene>
<accession>A0ABT0LI69</accession>
<dbReference type="RefSeq" id="WP_248942845.1">
    <property type="nucleotide sequence ID" value="NZ_JAKIKS010000156.1"/>
</dbReference>
<reference evidence="1 2" key="1">
    <citation type="submission" date="2022-01" db="EMBL/GenBank/DDBJ databases">
        <title>Whole genome-based taxonomy of the Shewanellaceae.</title>
        <authorList>
            <person name="Martin-Rodriguez A.J."/>
        </authorList>
    </citation>
    <scope>NUCLEOTIDE SEQUENCE [LARGE SCALE GENOMIC DNA]</scope>
    <source>
        <strain evidence="1 2">DSM 17177</strain>
    </source>
</reference>
<keyword evidence="2" id="KW-1185">Reference proteome</keyword>
<evidence type="ECO:0000313" key="1">
    <source>
        <dbReference type="EMBL" id="MCL1127412.1"/>
    </source>
</evidence>
<evidence type="ECO:0000313" key="2">
    <source>
        <dbReference type="Proteomes" id="UP001203423"/>
    </source>
</evidence>
<comment type="caution">
    <text evidence="1">The sequence shown here is derived from an EMBL/GenBank/DDBJ whole genome shotgun (WGS) entry which is preliminary data.</text>
</comment>
<proteinExistence type="predicted"/>
<sequence length="49" mass="5008">MEFGGNLLTSGQVVAQIGSHAMVGGISAELMGGTLYRQIIGVMALSQRG</sequence>
<protein>
    <submittedName>
        <fullName evidence="1">Uncharacterized protein</fullName>
    </submittedName>
</protein>